<feature type="transmembrane region" description="Helical" evidence="9">
    <location>
        <begin position="6"/>
        <end position="30"/>
    </location>
</feature>
<dbReference type="Pfam" id="PF01595">
    <property type="entry name" value="CNNM"/>
    <property type="match status" value="1"/>
</dbReference>
<accession>A0A9X3WJ84</accession>
<evidence type="ECO:0000256" key="5">
    <source>
        <dbReference type="ARBA" id="ARBA00022989"/>
    </source>
</evidence>
<dbReference type="RefSeq" id="WP_259870281.1">
    <property type="nucleotide sequence ID" value="NZ_JAMQJZ010000002.1"/>
</dbReference>
<evidence type="ECO:0000256" key="9">
    <source>
        <dbReference type="SAM" id="Phobius"/>
    </source>
</evidence>
<dbReference type="InterPro" id="IPR051676">
    <property type="entry name" value="UPF0053_domain"/>
</dbReference>
<evidence type="ECO:0000256" key="3">
    <source>
        <dbReference type="ARBA" id="ARBA00022692"/>
    </source>
</evidence>
<dbReference type="PROSITE" id="PS51371">
    <property type="entry name" value="CBS"/>
    <property type="match status" value="2"/>
</dbReference>
<proteinExistence type="predicted"/>
<evidence type="ECO:0000256" key="7">
    <source>
        <dbReference type="PROSITE-ProRule" id="PRU00703"/>
    </source>
</evidence>
<dbReference type="InterPro" id="IPR000644">
    <property type="entry name" value="CBS_dom"/>
</dbReference>
<dbReference type="AlphaFoldDB" id="A0A9X3WJ84"/>
<evidence type="ECO:0000259" key="10">
    <source>
        <dbReference type="PROSITE" id="PS51371"/>
    </source>
</evidence>
<dbReference type="InterPro" id="IPR046342">
    <property type="entry name" value="CBS_dom_sf"/>
</dbReference>
<name>A0A9X3WJ84_9BACI</name>
<protein>
    <submittedName>
        <fullName evidence="12">Hemolysin family protein</fullName>
    </submittedName>
</protein>
<dbReference type="CDD" id="cd04590">
    <property type="entry name" value="CBS_pair_CorC_HlyC_assoc"/>
    <property type="match status" value="1"/>
</dbReference>
<feature type="domain" description="CBS" evidence="10">
    <location>
        <begin position="288"/>
        <end position="345"/>
    </location>
</feature>
<evidence type="ECO:0000256" key="4">
    <source>
        <dbReference type="ARBA" id="ARBA00022737"/>
    </source>
</evidence>
<evidence type="ECO:0000256" key="8">
    <source>
        <dbReference type="PROSITE-ProRule" id="PRU01193"/>
    </source>
</evidence>
<dbReference type="GO" id="GO:0005886">
    <property type="term" value="C:plasma membrane"/>
    <property type="evidence" value="ECO:0007669"/>
    <property type="project" value="UniProtKB-SubCell"/>
</dbReference>
<evidence type="ECO:0000256" key="6">
    <source>
        <dbReference type="ARBA" id="ARBA00023136"/>
    </source>
</evidence>
<evidence type="ECO:0000313" key="13">
    <source>
        <dbReference type="Proteomes" id="UP001145072"/>
    </source>
</evidence>
<organism evidence="12 13">
    <name type="scientific">Aquibacillus koreensis</name>
    <dbReference type="NCBI Taxonomy" id="279446"/>
    <lineage>
        <taxon>Bacteria</taxon>
        <taxon>Bacillati</taxon>
        <taxon>Bacillota</taxon>
        <taxon>Bacilli</taxon>
        <taxon>Bacillales</taxon>
        <taxon>Bacillaceae</taxon>
        <taxon>Aquibacillus</taxon>
    </lineage>
</organism>
<comment type="caution">
    <text evidence="12">The sequence shown here is derived from an EMBL/GenBank/DDBJ whole genome shotgun (WGS) entry which is preliminary data.</text>
</comment>
<keyword evidence="7" id="KW-0129">CBS domain</keyword>
<keyword evidence="4" id="KW-0677">Repeat</keyword>
<dbReference type="PROSITE" id="PS51846">
    <property type="entry name" value="CNNM"/>
    <property type="match status" value="1"/>
</dbReference>
<dbReference type="InterPro" id="IPR002550">
    <property type="entry name" value="CNNM"/>
</dbReference>
<dbReference type="Pfam" id="PF00571">
    <property type="entry name" value="CBS"/>
    <property type="match status" value="2"/>
</dbReference>
<comment type="subcellular location">
    <subcellularLocation>
        <location evidence="1">Cell membrane</location>
        <topology evidence="1">Multi-pass membrane protein</topology>
    </subcellularLocation>
</comment>
<dbReference type="PANTHER" id="PTHR43099">
    <property type="entry name" value="UPF0053 PROTEIN YRKA"/>
    <property type="match status" value="1"/>
</dbReference>
<dbReference type="InterPro" id="IPR044751">
    <property type="entry name" value="Ion_transp-like_CBS"/>
</dbReference>
<gene>
    <name evidence="12" type="ORF">NC661_03085</name>
</gene>
<reference evidence="12" key="1">
    <citation type="submission" date="2022-06" db="EMBL/GenBank/DDBJ databases">
        <title>Aquibacillus sp. a new bacterium isolated from soil saline samples.</title>
        <authorList>
            <person name="Galisteo C."/>
            <person name="De La Haba R."/>
            <person name="Sanchez-Porro C."/>
            <person name="Ventosa A."/>
        </authorList>
    </citation>
    <scope>NUCLEOTIDE SEQUENCE</scope>
    <source>
        <strain evidence="12">JCM 12387</strain>
    </source>
</reference>
<evidence type="ECO:0000313" key="12">
    <source>
        <dbReference type="EMBL" id="MDC3419346.1"/>
    </source>
</evidence>
<dbReference type="Gene3D" id="3.10.580.10">
    <property type="entry name" value="CBS-domain"/>
    <property type="match status" value="1"/>
</dbReference>
<keyword evidence="6 8" id="KW-0472">Membrane</keyword>
<dbReference type="Proteomes" id="UP001145072">
    <property type="component" value="Unassembled WGS sequence"/>
</dbReference>
<keyword evidence="2" id="KW-1003">Cell membrane</keyword>
<evidence type="ECO:0000259" key="11">
    <source>
        <dbReference type="PROSITE" id="PS51846"/>
    </source>
</evidence>
<evidence type="ECO:0000256" key="2">
    <source>
        <dbReference type="ARBA" id="ARBA00022475"/>
    </source>
</evidence>
<keyword evidence="3 8" id="KW-0812">Transmembrane</keyword>
<feature type="domain" description="CBS" evidence="10">
    <location>
        <begin position="222"/>
        <end position="283"/>
    </location>
</feature>
<dbReference type="EMBL" id="JAMQJZ010000002">
    <property type="protein sequence ID" value="MDC3419346.1"/>
    <property type="molecule type" value="Genomic_DNA"/>
</dbReference>
<keyword evidence="13" id="KW-1185">Reference proteome</keyword>
<feature type="transmembrane region" description="Helical" evidence="9">
    <location>
        <begin position="58"/>
        <end position="79"/>
    </location>
</feature>
<dbReference type="SUPFAM" id="SSF54631">
    <property type="entry name" value="CBS-domain pair"/>
    <property type="match status" value="1"/>
</dbReference>
<feature type="domain" description="CNNM transmembrane" evidence="11">
    <location>
        <begin position="1"/>
        <end position="203"/>
    </location>
</feature>
<sequence>MDGMIILNLFLIVVFILATAFFVGAEFAILKVRMSRIDQLIAEGNKKAKLAKKVAKELDYYLSACQLGITITALVLGALGEPTVQKILQPLFEEFNIPAAVATMLSYFIALSVVSLLHVVIGELAPKTLAIQYSEKMTLLLAPPLYWFGFIMSPVIRVLNGSARRILKLFGVKPSGHDTAHSEEELKLIVAQSYEGGEINQTELDYLKNIFAFDERQLKDIMIPIAEIITLEKHQSLDEMIIVIDKYDFTRYPVIDMSNKTKDFIGFINTKEMLTSIAAGRKGAIDYFIHEIPRFKQSISIKDVFLKMQQTRTHIAIVTNEQGVSVGLVTMEDILSEIVGEIRDELDGNEMLATT</sequence>
<feature type="transmembrane region" description="Helical" evidence="9">
    <location>
        <begin position="137"/>
        <end position="156"/>
    </location>
</feature>
<keyword evidence="5 8" id="KW-1133">Transmembrane helix</keyword>
<feature type="transmembrane region" description="Helical" evidence="9">
    <location>
        <begin position="99"/>
        <end position="125"/>
    </location>
</feature>
<evidence type="ECO:0000256" key="1">
    <source>
        <dbReference type="ARBA" id="ARBA00004651"/>
    </source>
</evidence>
<dbReference type="PANTHER" id="PTHR43099:SF2">
    <property type="entry name" value="UPF0053 PROTEIN YRKA"/>
    <property type="match status" value="1"/>
</dbReference>